<feature type="compositionally biased region" description="Polar residues" evidence="1">
    <location>
        <begin position="46"/>
        <end position="62"/>
    </location>
</feature>
<keyword evidence="3" id="KW-1185">Reference proteome</keyword>
<evidence type="ECO:0000256" key="1">
    <source>
        <dbReference type="SAM" id="MobiDB-lite"/>
    </source>
</evidence>
<gene>
    <name evidence="2" type="ORF">CROQUDRAFT_88650</name>
</gene>
<dbReference type="Proteomes" id="UP000886653">
    <property type="component" value="Unassembled WGS sequence"/>
</dbReference>
<evidence type="ECO:0000313" key="2">
    <source>
        <dbReference type="EMBL" id="KAG0149813.1"/>
    </source>
</evidence>
<feature type="region of interest" description="Disordered" evidence="1">
    <location>
        <begin position="30"/>
        <end position="62"/>
    </location>
</feature>
<comment type="caution">
    <text evidence="2">The sequence shown here is derived from an EMBL/GenBank/DDBJ whole genome shotgun (WGS) entry which is preliminary data.</text>
</comment>
<accession>A0A9P6TGI7</accession>
<proteinExistence type="predicted"/>
<organism evidence="2 3">
    <name type="scientific">Cronartium quercuum f. sp. fusiforme G11</name>
    <dbReference type="NCBI Taxonomy" id="708437"/>
    <lineage>
        <taxon>Eukaryota</taxon>
        <taxon>Fungi</taxon>
        <taxon>Dikarya</taxon>
        <taxon>Basidiomycota</taxon>
        <taxon>Pucciniomycotina</taxon>
        <taxon>Pucciniomycetes</taxon>
        <taxon>Pucciniales</taxon>
        <taxon>Coleosporiaceae</taxon>
        <taxon>Cronartium</taxon>
    </lineage>
</organism>
<reference evidence="2" key="1">
    <citation type="submission" date="2013-11" db="EMBL/GenBank/DDBJ databases">
        <title>Genome sequence of the fusiform rust pathogen reveals effectors for host alternation and coevolution with pine.</title>
        <authorList>
            <consortium name="DOE Joint Genome Institute"/>
            <person name="Smith K."/>
            <person name="Pendleton A."/>
            <person name="Kubisiak T."/>
            <person name="Anderson C."/>
            <person name="Salamov A."/>
            <person name="Aerts A."/>
            <person name="Riley R."/>
            <person name="Clum A."/>
            <person name="Lindquist E."/>
            <person name="Ence D."/>
            <person name="Campbell M."/>
            <person name="Kronenberg Z."/>
            <person name="Feau N."/>
            <person name="Dhillon B."/>
            <person name="Hamelin R."/>
            <person name="Burleigh J."/>
            <person name="Smith J."/>
            <person name="Yandell M."/>
            <person name="Nelson C."/>
            <person name="Grigoriev I."/>
            <person name="Davis J."/>
        </authorList>
    </citation>
    <scope>NUCLEOTIDE SEQUENCE</scope>
    <source>
        <strain evidence="2">G11</strain>
    </source>
</reference>
<evidence type="ECO:0000313" key="3">
    <source>
        <dbReference type="Proteomes" id="UP000886653"/>
    </source>
</evidence>
<dbReference type="AlphaFoldDB" id="A0A9P6TGI7"/>
<protein>
    <submittedName>
        <fullName evidence="2">Uncharacterized protein</fullName>
    </submittedName>
</protein>
<sequence>MSMAIPMCQGYIAATKTLSPPAKITWTRLSETTTDQDEKISVNHGPRSTQTSLSKNTLDSLV</sequence>
<dbReference type="EMBL" id="MU167224">
    <property type="protein sequence ID" value="KAG0149813.1"/>
    <property type="molecule type" value="Genomic_DNA"/>
</dbReference>
<name>A0A9P6TGI7_9BASI</name>